<dbReference type="Gene3D" id="3.40.190.10">
    <property type="entry name" value="Periplasmic binding protein-like II"/>
    <property type="match status" value="2"/>
</dbReference>
<sequence>MQKIYLFFILLVYPFTSIAEENARILRLGCVEWPPYIAESLPGKGFLVEMSQLLVERSGQELDMVIMPWKRVLKGVEKGSLDGSVCMFKTRERLGKMHYIEPPLLVEKTVIFHRSDFQPDIRNLEDLNNYTLGILDGAGYQKDDFIQQHPKLAVVNSFESLFKMLAMKRVDLILAEYRNGMSVIQDTATLKSEQFSVAPLSYQRTDVHLVISRNIAESEAVVMRLNEISSEVIQSDAAKALYKRHSILELPALSPLTSRH</sequence>
<evidence type="ECO:0000259" key="3">
    <source>
        <dbReference type="Pfam" id="PF00497"/>
    </source>
</evidence>
<organism evidence="4 5">
    <name type="scientific">Neptuniibacter caesariensis</name>
    <dbReference type="NCBI Taxonomy" id="207954"/>
    <lineage>
        <taxon>Bacteria</taxon>
        <taxon>Pseudomonadati</taxon>
        <taxon>Pseudomonadota</taxon>
        <taxon>Gammaproteobacteria</taxon>
        <taxon>Oceanospirillales</taxon>
        <taxon>Oceanospirillaceae</taxon>
        <taxon>Neptuniibacter</taxon>
    </lineage>
</organism>
<dbReference type="EMBL" id="AAOW01000006">
    <property type="protein sequence ID" value="EAR61783.1"/>
    <property type="molecule type" value="Genomic_DNA"/>
</dbReference>
<gene>
    <name evidence="4" type="ORF">MED92_04272</name>
</gene>
<comment type="similarity">
    <text evidence="1">Belongs to the bacterial solute-binding protein 3 family.</text>
</comment>
<dbReference type="Proteomes" id="UP000002171">
    <property type="component" value="Unassembled WGS sequence"/>
</dbReference>
<accession>A0A7U8GSX2</accession>
<dbReference type="InterPro" id="IPR001638">
    <property type="entry name" value="Solute-binding_3/MltF_N"/>
</dbReference>
<comment type="caution">
    <text evidence="4">The sequence shown here is derived from an EMBL/GenBank/DDBJ whole genome shotgun (WGS) entry which is preliminary data.</text>
</comment>
<dbReference type="PANTHER" id="PTHR35936:SF35">
    <property type="entry name" value="L-CYSTINE-BINDING PROTEIN TCYJ"/>
    <property type="match status" value="1"/>
</dbReference>
<dbReference type="RefSeq" id="WP_007022869.1">
    <property type="nucleotide sequence ID" value="NZ_CH724127.1"/>
</dbReference>
<feature type="domain" description="Solute-binding protein family 3/N-terminal" evidence="3">
    <location>
        <begin position="33"/>
        <end position="244"/>
    </location>
</feature>
<keyword evidence="5" id="KW-1185">Reference proteome</keyword>
<dbReference type="SUPFAM" id="SSF53850">
    <property type="entry name" value="Periplasmic binding protein-like II"/>
    <property type="match status" value="1"/>
</dbReference>
<reference evidence="4 5" key="1">
    <citation type="submission" date="2006-02" db="EMBL/GenBank/DDBJ databases">
        <authorList>
            <person name="Pinhassi J."/>
            <person name="Pedros-Alio C."/>
            <person name="Ferriera S."/>
            <person name="Johnson J."/>
            <person name="Kravitz S."/>
            <person name="Halpern A."/>
            <person name="Remington K."/>
            <person name="Beeson K."/>
            <person name="Tran B."/>
            <person name="Rogers Y.-H."/>
            <person name="Friedman R."/>
            <person name="Venter J.C."/>
        </authorList>
    </citation>
    <scope>NUCLEOTIDE SEQUENCE [LARGE SCALE GENOMIC DNA]</scope>
    <source>
        <strain evidence="4 5">MED92</strain>
    </source>
</reference>
<evidence type="ECO:0000256" key="2">
    <source>
        <dbReference type="ARBA" id="ARBA00022729"/>
    </source>
</evidence>
<dbReference type="AlphaFoldDB" id="A0A7U8GSX2"/>
<protein>
    <submittedName>
        <fullName evidence="4">Extracellular solute-binding protein, family 3</fullName>
    </submittedName>
</protein>
<evidence type="ECO:0000256" key="1">
    <source>
        <dbReference type="ARBA" id="ARBA00010333"/>
    </source>
</evidence>
<name>A0A7U8GSX2_NEPCE</name>
<dbReference type="Pfam" id="PF00497">
    <property type="entry name" value="SBP_bac_3"/>
    <property type="match status" value="1"/>
</dbReference>
<evidence type="ECO:0000313" key="5">
    <source>
        <dbReference type="Proteomes" id="UP000002171"/>
    </source>
</evidence>
<keyword evidence="2" id="KW-0732">Signal</keyword>
<proteinExistence type="inferred from homology"/>
<dbReference type="PANTHER" id="PTHR35936">
    <property type="entry name" value="MEMBRANE-BOUND LYTIC MUREIN TRANSGLYCOSYLASE F"/>
    <property type="match status" value="1"/>
</dbReference>
<evidence type="ECO:0000313" key="4">
    <source>
        <dbReference type="EMBL" id="EAR61783.1"/>
    </source>
</evidence>